<dbReference type="OrthoDB" id="569491at2"/>
<dbReference type="CDD" id="cd06307">
    <property type="entry name" value="PBP1_sugar_binding"/>
    <property type="match status" value="1"/>
</dbReference>
<dbReference type="KEGG" id="ssm:Spirs_3428"/>
<dbReference type="Gene3D" id="3.40.50.2300">
    <property type="match status" value="2"/>
</dbReference>
<keyword evidence="1" id="KW-0805">Transcription regulation</keyword>
<name>E1R2F7_SEDSS</name>
<dbReference type="PROSITE" id="PS50932">
    <property type="entry name" value="HTH_LACI_2"/>
    <property type="match status" value="1"/>
</dbReference>
<dbReference type="HOGENOM" id="CLU_037628_0_1_12"/>
<dbReference type="InterPro" id="IPR010982">
    <property type="entry name" value="Lambda_DNA-bd_dom_sf"/>
</dbReference>
<dbReference type="PROSITE" id="PS00356">
    <property type="entry name" value="HTH_LACI_1"/>
    <property type="match status" value="1"/>
</dbReference>
<dbReference type="RefSeq" id="WP_013255976.1">
    <property type="nucleotide sequence ID" value="NC_014364.1"/>
</dbReference>
<evidence type="ECO:0000313" key="6">
    <source>
        <dbReference type="Proteomes" id="UP000002318"/>
    </source>
</evidence>
<dbReference type="PANTHER" id="PTHR30146">
    <property type="entry name" value="LACI-RELATED TRANSCRIPTIONAL REPRESSOR"/>
    <property type="match status" value="1"/>
</dbReference>
<evidence type="ECO:0000259" key="4">
    <source>
        <dbReference type="PROSITE" id="PS50932"/>
    </source>
</evidence>
<keyword evidence="6" id="KW-1185">Reference proteome</keyword>
<dbReference type="Gene3D" id="1.10.260.40">
    <property type="entry name" value="lambda repressor-like DNA-binding domains"/>
    <property type="match status" value="1"/>
</dbReference>
<sequence length="341" mass="38668">MTIKDIAKQAGVSIGTVDRVLHNRGRVSVETARRIRAIVKESGYKPNMYASTLSSSRHYTLAALTPRHDQDGGFWELPAKGLLRAETELEQFSIHVVRYEFDRYSEDSFRQEAERIIADRPDGLIIAPVLPSPARRLIDALKGNIPYVLFDSNLPETTALAFIGQDSYCSGILAGKLMKLLSPNPDTCVIIQSVIPDVHITGRINGFLSQYADDEKPPLVIEEHIEDRNVCTKFMDTLLSQRPEVEGIFVTNASCHRVAEYLEQRFPQGSPIKVIGYDLIPPNKECLKRGYIDFIISQRPERQGFEAVYTLYRKLVLKREPSSRIVMPLDILTKENVDFYR</sequence>
<dbReference type="PANTHER" id="PTHR30146:SF144">
    <property type="entry name" value="LACI-FAMILY TRANSCRIPTION REGULATOR"/>
    <property type="match status" value="1"/>
</dbReference>
<dbReference type="InterPro" id="IPR000843">
    <property type="entry name" value="HTH_LacI"/>
</dbReference>
<proteinExistence type="predicted"/>
<dbReference type="EMBL" id="CP002116">
    <property type="protein sequence ID" value="ADK82517.1"/>
    <property type="molecule type" value="Genomic_DNA"/>
</dbReference>
<organism evidence="5 6">
    <name type="scientific">Sediminispirochaeta smaragdinae (strain DSM 11293 / JCM 15392 / SEBR 4228)</name>
    <name type="common">Spirochaeta smaragdinae</name>
    <dbReference type="NCBI Taxonomy" id="573413"/>
    <lineage>
        <taxon>Bacteria</taxon>
        <taxon>Pseudomonadati</taxon>
        <taxon>Spirochaetota</taxon>
        <taxon>Spirochaetia</taxon>
        <taxon>Spirochaetales</taxon>
        <taxon>Spirochaetaceae</taxon>
        <taxon>Sediminispirochaeta</taxon>
    </lineage>
</organism>
<dbReference type="SMART" id="SM00354">
    <property type="entry name" value="HTH_LACI"/>
    <property type="match status" value="1"/>
</dbReference>
<dbReference type="GO" id="GO:0000976">
    <property type="term" value="F:transcription cis-regulatory region binding"/>
    <property type="evidence" value="ECO:0007669"/>
    <property type="project" value="TreeGrafter"/>
</dbReference>
<accession>E1R2F7</accession>
<gene>
    <name evidence="5" type="ordered locus">Spirs_3428</name>
</gene>
<dbReference type="Pfam" id="PF13407">
    <property type="entry name" value="Peripla_BP_4"/>
    <property type="match status" value="1"/>
</dbReference>
<reference evidence="5 6" key="1">
    <citation type="journal article" date="2010" name="Stand. Genomic Sci.">
        <title>Complete genome sequence of Spirochaeta smaragdinae type strain (SEBR 4228).</title>
        <authorList>
            <person name="Mavromatis K."/>
            <person name="Yasawong M."/>
            <person name="Chertkov O."/>
            <person name="Lapidus A."/>
            <person name="Lucas S."/>
            <person name="Nolan M."/>
            <person name="Del Rio T.G."/>
            <person name="Tice H."/>
            <person name="Cheng J.F."/>
            <person name="Pitluck S."/>
            <person name="Liolios K."/>
            <person name="Ivanova N."/>
            <person name="Tapia R."/>
            <person name="Han C."/>
            <person name="Bruce D."/>
            <person name="Goodwin L."/>
            <person name="Pati A."/>
            <person name="Chen A."/>
            <person name="Palaniappan K."/>
            <person name="Land M."/>
            <person name="Hauser L."/>
            <person name="Chang Y.J."/>
            <person name="Jeffries C.D."/>
            <person name="Detter J.C."/>
            <person name="Rohde M."/>
            <person name="Brambilla E."/>
            <person name="Spring S."/>
            <person name="Goker M."/>
            <person name="Sikorski J."/>
            <person name="Woyke T."/>
            <person name="Bristow J."/>
            <person name="Eisen J.A."/>
            <person name="Markowitz V."/>
            <person name="Hugenholtz P."/>
            <person name="Klenk H.P."/>
            <person name="Kyrpides N.C."/>
        </authorList>
    </citation>
    <scope>NUCLEOTIDE SEQUENCE [LARGE SCALE GENOMIC DNA]</scope>
    <source>
        <strain evidence="6">DSM 11293 / JCM 15392 / SEBR 4228</strain>
    </source>
</reference>
<dbReference type="STRING" id="573413.Spirs_3428"/>
<evidence type="ECO:0000313" key="5">
    <source>
        <dbReference type="EMBL" id="ADK82517.1"/>
    </source>
</evidence>
<dbReference type="CDD" id="cd01392">
    <property type="entry name" value="HTH_LacI"/>
    <property type="match status" value="1"/>
</dbReference>
<dbReference type="SUPFAM" id="SSF53822">
    <property type="entry name" value="Periplasmic binding protein-like I"/>
    <property type="match status" value="1"/>
</dbReference>
<feature type="domain" description="HTH lacI-type" evidence="4">
    <location>
        <begin position="1"/>
        <end position="55"/>
    </location>
</feature>
<keyword evidence="2" id="KW-0238">DNA-binding</keyword>
<dbReference type="SUPFAM" id="SSF47413">
    <property type="entry name" value="lambda repressor-like DNA-binding domains"/>
    <property type="match status" value="1"/>
</dbReference>
<evidence type="ECO:0000256" key="2">
    <source>
        <dbReference type="ARBA" id="ARBA00023125"/>
    </source>
</evidence>
<dbReference type="InterPro" id="IPR028082">
    <property type="entry name" value="Peripla_BP_I"/>
</dbReference>
<protein>
    <submittedName>
        <fullName evidence="5">Transcriptional regulator, LacI family</fullName>
    </submittedName>
</protein>
<keyword evidence="3" id="KW-0804">Transcription</keyword>
<dbReference type="Proteomes" id="UP000002318">
    <property type="component" value="Chromosome"/>
</dbReference>
<evidence type="ECO:0000256" key="3">
    <source>
        <dbReference type="ARBA" id="ARBA00023163"/>
    </source>
</evidence>
<dbReference type="InterPro" id="IPR025997">
    <property type="entry name" value="SBP_2_dom"/>
</dbReference>
<dbReference type="AlphaFoldDB" id="E1R2F7"/>
<dbReference type="eggNOG" id="COG1609">
    <property type="taxonomic scope" value="Bacteria"/>
</dbReference>
<dbReference type="GO" id="GO:0003700">
    <property type="term" value="F:DNA-binding transcription factor activity"/>
    <property type="evidence" value="ECO:0007669"/>
    <property type="project" value="TreeGrafter"/>
</dbReference>
<dbReference type="Pfam" id="PF00356">
    <property type="entry name" value="LacI"/>
    <property type="match status" value="1"/>
</dbReference>
<evidence type="ECO:0000256" key="1">
    <source>
        <dbReference type="ARBA" id="ARBA00023015"/>
    </source>
</evidence>